<proteinExistence type="inferred from homology"/>
<evidence type="ECO:0000256" key="1">
    <source>
        <dbReference type="ARBA" id="ARBA00004651"/>
    </source>
</evidence>
<dbReference type="InterPro" id="IPR016570">
    <property type="entry name" value="UCP010361"/>
</dbReference>
<evidence type="ECO:0000256" key="6">
    <source>
        <dbReference type="ARBA" id="ARBA00023136"/>
    </source>
</evidence>
<dbReference type="InterPro" id="IPR018584">
    <property type="entry name" value="GT87"/>
</dbReference>
<evidence type="ECO:0000256" key="4">
    <source>
        <dbReference type="ARBA" id="ARBA00022692"/>
    </source>
</evidence>
<dbReference type="Proteomes" id="UP000541969">
    <property type="component" value="Unassembled WGS sequence"/>
</dbReference>
<organism evidence="10 11">
    <name type="scientific">Petropleomorpha daqingensis</name>
    <dbReference type="NCBI Taxonomy" id="2026353"/>
    <lineage>
        <taxon>Bacteria</taxon>
        <taxon>Bacillati</taxon>
        <taxon>Actinomycetota</taxon>
        <taxon>Actinomycetes</taxon>
        <taxon>Geodermatophilales</taxon>
        <taxon>Geodermatophilaceae</taxon>
        <taxon>Petropleomorpha</taxon>
    </lineage>
</organism>
<dbReference type="Pfam" id="PF09594">
    <property type="entry name" value="GT87"/>
    <property type="match status" value="1"/>
</dbReference>
<sequence>MASAARPDPEWPDRVVPTWVDPVAVQASEAVGGPWGRYAVTGRALFWTPLRICLLFTTLVLAAAWIKQVPCASGNWAGFVQYTHFCYSDSVPLFSLRGLGSGQVPYLDSPVEYPVLTGGFMALAAGISGGYDELARSFGLLPQVPAVESYYVVTCLLLSACAFLITRAVLGLSGRRPWDAAMVALSPLLFVHAFTNWDLFAVALSTLGLWAWARSRPALAGVLIGLGVAAKLYPVLLLGVLFLLCLRAGRLRPWLRAVIAAGVTWLVVNGPIAVLAPANWARFFALNGSRPADPDTIWNLLLAATGQRLFDGPLAEGQTPTVLNIVIAVVLLLFVLGIAWLTLAAPTRPRVAQLAFLVVAGFLLLNKVWSPQYSLWLLPLAVLARPKWRSLLLWQATEVLLWVPRLLWYLGTQNKGIEVEWFFLAVGIRDVAVVTLMALVVRDILRPDEDVVRRSWPGVDDPAGGVLDHAPDRFVLRRRSAGERLAEGRDLPGVRGAVPRGLQDDGAAGGARDADE</sequence>
<keyword evidence="5 9" id="KW-1133">Transmembrane helix</keyword>
<evidence type="ECO:0000313" key="11">
    <source>
        <dbReference type="Proteomes" id="UP000541969"/>
    </source>
</evidence>
<feature type="transmembrane region" description="Helical" evidence="9">
    <location>
        <begin position="182"/>
        <end position="212"/>
    </location>
</feature>
<keyword evidence="4 9" id="KW-0812">Transmembrane</keyword>
<evidence type="ECO:0000256" key="5">
    <source>
        <dbReference type="ARBA" id="ARBA00022989"/>
    </source>
</evidence>
<dbReference type="RefSeq" id="WP_366489005.1">
    <property type="nucleotide sequence ID" value="NZ_JACBZT010000001.1"/>
</dbReference>
<dbReference type="AlphaFoldDB" id="A0A853CE11"/>
<comment type="caution">
    <text evidence="10">The sequence shown here is derived from an EMBL/GenBank/DDBJ whole genome shotgun (WGS) entry which is preliminary data.</text>
</comment>
<reference evidence="10 11" key="1">
    <citation type="submission" date="2020-07" db="EMBL/GenBank/DDBJ databases">
        <title>Sequencing the genomes of 1000 actinobacteria strains.</title>
        <authorList>
            <person name="Klenk H.-P."/>
        </authorList>
    </citation>
    <scope>NUCLEOTIDE SEQUENCE [LARGE SCALE GENOMIC DNA]</scope>
    <source>
        <strain evidence="10 11">DSM 104001</strain>
    </source>
</reference>
<comment type="similarity">
    <text evidence="7">Belongs to the glycosyltransferase 87 family.</text>
</comment>
<keyword evidence="11" id="KW-1185">Reference proteome</keyword>
<evidence type="ECO:0000256" key="2">
    <source>
        <dbReference type="ARBA" id="ARBA00022475"/>
    </source>
</evidence>
<feature type="transmembrane region" description="Helical" evidence="9">
    <location>
        <begin position="44"/>
        <end position="66"/>
    </location>
</feature>
<dbReference type="GO" id="GO:0016758">
    <property type="term" value="F:hexosyltransferase activity"/>
    <property type="evidence" value="ECO:0007669"/>
    <property type="project" value="InterPro"/>
</dbReference>
<evidence type="ECO:0000256" key="7">
    <source>
        <dbReference type="ARBA" id="ARBA00024033"/>
    </source>
</evidence>
<feature type="transmembrane region" description="Helical" evidence="9">
    <location>
        <begin position="151"/>
        <end position="170"/>
    </location>
</feature>
<protein>
    <submittedName>
        <fullName evidence="10">Putative membrane protein</fullName>
    </submittedName>
</protein>
<feature type="region of interest" description="Disordered" evidence="8">
    <location>
        <begin position="488"/>
        <end position="516"/>
    </location>
</feature>
<feature type="transmembrane region" description="Helical" evidence="9">
    <location>
        <begin position="257"/>
        <end position="276"/>
    </location>
</feature>
<keyword evidence="2" id="KW-1003">Cell membrane</keyword>
<dbReference type="PIRSF" id="PIRSF010361">
    <property type="entry name" value="UCP010361"/>
    <property type="match status" value="1"/>
</dbReference>
<dbReference type="GO" id="GO:0005886">
    <property type="term" value="C:plasma membrane"/>
    <property type="evidence" value="ECO:0007669"/>
    <property type="project" value="UniProtKB-SubCell"/>
</dbReference>
<evidence type="ECO:0000313" key="10">
    <source>
        <dbReference type="EMBL" id="NYJ05391.1"/>
    </source>
</evidence>
<keyword evidence="6 9" id="KW-0472">Membrane</keyword>
<comment type="subcellular location">
    <subcellularLocation>
        <location evidence="1">Cell membrane</location>
        <topology evidence="1">Multi-pass membrane protein</topology>
    </subcellularLocation>
</comment>
<accession>A0A853CE11</accession>
<evidence type="ECO:0000256" key="9">
    <source>
        <dbReference type="SAM" id="Phobius"/>
    </source>
</evidence>
<gene>
    <name evidence="10" type="ORF">GGQ55_001669</name>
</gene>
<feature type="transmembrane region" description="Helical" evidence="9">
    <location>
        <begin position="322"/>
        <end position="345"/>
    </location>
</feature>
<name>A0A853CE11_9ACTN</name>
<keyword evidence="3" id="KW-0808">Transferase</keyword>
<evidence type="ECO:0000256" key="3">
    <source>
        <dbReference type="ARBA" id="ARBA00022679"/>
    </source>
</evidence>
<evidence type="ECO:0000256" key="8">
    <source>
        <dbReference type="SAM" id="MobiDB-lite"/>
    </source>
</evidence>
<feature type="transmembrane region" description="Helical" evidence="9">
    <location>
        <begin position="351"/>
        <end position="370"/>
    </location>
</feature>
<feature type="transmembrane region" description="Helical" evidence="9">
    <location>
        <begin position="218"/>
        <end position="245"/>
    </location>
</feature>
<dbReference type="EMBL" id="JACBZT010000001">
    <property type="protein sequence ID" value="NYJ05391.1"/>
    <property type="molecule type" value="Genomic_DNA"/>
</dbReference>